<dbReference type="InterPro" id="IPR040315">
    <property type="entry name" value="WDR46/Utp7"/>
</dbReference>
<comment type="function">
    <text evidence="1">Involved in nucleolar processing of pre-18S ribosomal RNA.</text>
</comment>
<comment type="subcellular location">
    <subcellularLocation>
        <location evidence="2">Nucleus</location>
        <location evidence="2">Nucleolus</location>
    </subcellularLocation>
</comment>
<keyword evidence="3" id="KW-0698">rRNA processing</keyword>
<dbReference type="FunCoup" id="A0A409XIW8">
    <property type="interactions" value="801"/>
</dbReference>
<dbReference type="FunFam" id="2.130.10.10:FF:000378">
    <property type="entry name" value="U3 small nucleolar RNA-associated protein 7"/>
    <property type="match status" value="1"/>
</dbReference>
<proteinExistence type="predicted"/>
<evidence type="ECO:0000313" key="12">
    <source>
        <dbReference type="Proteomes" id="UP000283269"/>
    </source>
</evidence>
<dbReference type="SMART" id="SM00320">
    <property type="entry name" value="WD40"/>
    <property type="match status" value="3"/>
</dbReference>
<dbReference type="PROSITE" id="PS50294">
    <property type="entry name" value="WD_REPEATS_REGION"/>
    <property type="match status" value="1"/>
</dbReference>
<dbReference type="Pfam" id="PF08149">
    <property type="entry name" value="BING4CT"/>
    <property type="match status" value="1"/>
</dbReference>
<feature type="compositionally biased region" description="Basic and acidic residues" evidence="9">
    <location>
        <begin position="576"/>
        <end position="587"/>
    </location>
</feature>
<feature type="compositionally biased region" description="Acidic residues" evidence="9">
    <location>
        <begin position="519"/>
        <end position="533"/>
    </location>
</feature>
<evidence type="ECO:0000256" key="6">
    <source>
        <dbReference type="ARBA" id="ARBA00023242"/>
    </source>
</evidence>
<dbReference type="PANTHER" id="PTHR14085">
    <property type="entry name" value="WD-REPEAT PROTEIN BING4"/>
    <property type="match status" value="1"/>
</dbReference>
<gene>
    <name evidence="11" type="ORF">CVT25_005007</name>
</gene>
<feature type="region of interest" description="Disordered" evidence="9">
    <location>
        <begin position="513"/>
        <end position="612"/>
    </location>
</feature>
<dbReference type="InterPro" id="IPR015943">
    <property type="entry name" value="WD40/YVTN_repeat-like_dom_sf"/>
</dbReference>
<evidence type="ECO:0000256" key="8">
    <source>
        <dbReference type="PROSITE-ProRule" id="PRU00221"/>
    </source>
</evidence>
<keyword evidence="4 8" id="KW-0853">WD repeat</keyword>
<dbReference type="PROSITE" id="PS50082">
    <property type="entry name" value="WD_REPEATS_2"/>
    <property type="match status" value="1"/>
</dbReference>
<evidence type="ECO:0000256" key="1">
    <source>
        <dbReference type="ARBA" id="ARBA00004099"/>
    </source>
</evidence>
<sequence length="612" mass="68011">MDSLIARAGAIQPLNKKRRISHAASKSSSKAKKSSSNSDHTLNTVASHTSIPKSLQDSRSLPEDGSSYKHIANKKLRTQLNRQAAQGARAKALLEDAEMLLMDEAGGLEAEGEMDRTWRVGQSDILQSAGQEAAKGRREYKLDGGPYRSRYTRNGRHLAIAGRMGHVSTFDWQTGTVHAELQLQETCRDITFLQDHSYFAVAQRKYVFIYDRDGVELHCLKGHIEPTRLEFLPYHWLLASVGNPGYLKYQDTSTGQLLVEHRTKLGACTTMTQNLHNAVIHLGHQNGCVTLWTPNLPHPAVQLLAHVGPVVSVSVDPSQGGRYMATAGRDGTVKVWDCRNWKGAVRDWQVRGGGDPELDWSARGYLSVASSGTVNIYNPPSIHTPFHVRSPPPLYMTHPIPHRPLTSVRFAPFQDILTVGHSAGLSSVLVPGSGEPNFDSREADPFENKKARSEREVKALLDKIQPDMITLDPEMVGNLAPVSKLTTEVTTVNGKPRTDIPYARLPRIDRLRVSGKLDETEENGAGEDDGEDEESKKHTKEEREKRKMRGKGKSMKRYLRKQRKNVIDPAAVTIRAKLEKQKEEKKRTAAAAAGDTGEKKKLSALDRFKRSK</sequence>
<dbReference type="STRING" id="93625.A0A409XIW8"/>
<dbReference type="EMBL" id="NHYD01001552">
    <property type="protein sequence ID" value="PPQ90699.1"/>
    <property type="molecule type" value="Genomic_DNA"/>
</dbReference>
<feature type="compositionally biased region" description="Basic residues" evidence="9">
    <location>
        <begin position="546"/>
        <end position="564"/>
    </location>
</feature>
<dbReference type="GO" id="GO:0032040">
    <property type="term" value="C:small-subunit processome"/>
    <property type="evidence" value="ECO:0007669"/>
    <property type="project" value="TreeGrafter"/>
</dbReference>
<dbReference type="Pfam" id="PF00400">
    <property type="entry name" value="WD40"/>
    <property type="match status" value="1"/>
</dbReference>
<protein>
    <recommendedName>
        <fullName evidence="7">U three protein 7</fullName>
    </recommendedName>
</protein>
<evidence type="ECO:0000259" key="10">
    <source>
        <dbReference type="SMART" id="SM01033"/>
    </source>
</evidence>
<dbReference type="GO" id="GO:0030686">
    <property type="term" value="C:90S preribosome"/>
    <property type="evidence" value="ECO:0007669"/>
    <property type="project" value="TreeGrafter"/>
</dbReference>
<dbReference type="Proteomes" id="UP000283269">
    <property type="component" value="Unassembled WGS sequence"/>
</dbReference>
<evidence type="ECO:0000313" key="11">
    <source>
        <dbReference type="EMBL" id="PPQ90699.1"/>
    </source>
</evidence>
<reference evidence="11 12" key="1">
    <citation type="journal article" date="2018" name="Evol. Lett.">
        <title>Horizontal gene cluster transfer increased hallucinogenic mushroom diversity.</title>
        <authorList>
            <person name="Reynolds H.T."/>
            <person name="Vijayakumar V."/>
            <person name="Gluck-Thaler E."/>
            <person name="Korotkin H.B."/>
            <person name="Matheny P.B."/>
            <person name="Slot J.C."/>
        </authorList>
    </citation>
    <scope>NUCLEOTIDE SEQUENCE [LARGE SCALE GENOMIC DNA]</scope>
    <source>
        <strain evidence="11 12">2631</strain>
    </source>
</reference>
<name>A0A409XIW8_PSICY</name>
<dbReference type="OrthoDB" id="10251154at2759"/>
<dbReference type="SUPFAM" id="SSF50978">
    <property type="entry name" value="WD40 repeat-like"/>
    <property type="match status" value="1"/>
</dbReference>
<evidence type="ECO:0000256" key="2">
    <source>
        <dbReference type="ARBA" id="ARBA00004604"/>
    </source>
</evidence>
<keyword evidence="12" id="KW-1185">Reference proteome</keyword>
<dbReference type="AlphaFoldDB" id="A0A409XIW8"/>
<dbReference type="InterPro" id="IPR001680">
    <property type="entry name" value="WD40_rpt"/>
</dbReference>
<dbReference type="SMART" id="SM01033">
    <property type="entry name" value="BING4CT"/>
    <property type="match status" value="1"/>
</dbReference>
<feature type="compositionally biased region" description="Low complexity" evidence="9">
    <location>
        <begin position="22"/>
        <end position="38"/>
    </location>
</feature>
<evidence type="ECO:0000256" key="3">
    <source>
        <dbReference type="ARBA" id="ARBA00022552"/>
    </source>
</evidence>
<feature type="repeat" description="WD" evidence="8">
    <location>
        <begin position="303"/>
        <end position="337"/>
    </location>
</feature>
<evidence type="ECO:0000256" key="9">
    <source>
        <dbReference type="SAM" id="MobiDB-lite"/>
    </source>
</evidence>
<dbReference type="PANTHER" id="PTHR14085:SF3">
    <property type="entry name" value="WD REPEAT-CONTAINING PROTEIN 46"/>
    <property type="match status" value="1"/>
</dbReference>
<feature type="region of interest" description="Disordered" evidence="9">
    <location>
        <begin position="1"/>
        <end position="66"/>
    </location>
</feature>
<evidence type="ECO:0000256" key="4">
    <source>
        <dbReference type="ARBA" id="ARBA00022574"/>
    </source>
</evidence>
<evidence type="ECO:0000256" key="5">
    <source>
        <dbReference type="ARBA" id="ARBA00022737"/>
    </source>
</evidence>
<comment type="caution">
    <text evidence="11">The sequence shown here is derived from an EMBL/GenBank/DDBJ whole genome shotgun (WGS) entry which is preliminary data.</text>
</comment>
<dbReference type="Gene3D" id="2.130.10.10">
    <property type="entry name" value="YVTN repeat-like/Quinoprotein amine dehydrogenase"/>
    <property type="match status" value="2"/>
</dbReference>
<dbReference type="InParanoid" id="A0A409XIW8"/>
<feature type="compositionally biased region" description="Polar residues" evidence="9">
    <location>
        <begin position="39"/>
        <end position="59"/>
    </location>
</feature>
<feature type="compositionally biased region" description="Basic and acidic residues" evidence="9">
    <location>
        <begin position="534"/>
        <end position="545"/>
    </location>
</feature>
<feature type="domain" description="BING4 C-terminal" evidence="10">
    <location>
        <begin position="394"/>
        <end position="473"/>
    </location>
</feature>
<organism evidence="11 12">
    <name type="scientific">Psilocybe cyanescens</name>
    <dbReference type="NCBI Taxonomy" id="93625"/>
    <lineage>
        <taxon>Eukaryota</taxon>
        <taxon>Fungi</taxon>
        <taxon>Dikarya</taxon>
        <taxon>Basidiomycota</taxon>
        <taxon>Agaricomycotina</taxon>
        <taxon>Agaricomycetes</taxon>
        <taxon>Agaricomycetidae</taxon>
        <taxon>Agaricales</taxon>
        <taxon>Agaricineae</taxon>
        <taxon>Strophariaceae</taxon>
        <taxon>Psilocybe</taxon>
    </lineage>
</organism>
<keyword evidence="5" id="KW-0677">Repeat</keyword>
<dbReference type="InterPro" id="IPR036322">
    <property type="entry name" value="WD40_repeat_dom_sf"/>
</dbReference>
<dbReference type="GO" id="GO:0000462">
    <property type="term" value="P:maturation of SSU-rRNA from tricistronic rRNA transcript (SSU-rRNA, 5.8S rRNA, LSU-rRNA)"/>
    <property type="evidence" value="ECO:0007669"/>
    <property type="project" value="TreeGrafter"/>
</dbReference>
<feature type="compositionally biased region" description="Basic and acidic residues" evidence="9">
    <location>
        <begin position="596"/>
        <end position="612"/>
    </location>
</feature>
<accession>A0A409XIW8</accession>
<dbReference type="InterPro" id="IPR012952">
    <property type="entry name" value="BING4_C_dom"/>
</dbReference>
<keyword evidence="6" id="KW-0539">Nucleus</keyword>
<evidence type="ECO:0000256" key="7">
    <source>
        <dbReference type="ARBA" id="ARBA00076453"/>
    </source>
</evidence>